<dbReference type="SUPFAM" id="SSF53822">
    <property type="entry name" value="Periplasmic binding protein-like I"/>
    <property type="match status" value="1"/>
</dbReference>
<accession>A0A3D9RVF2</accession>
<feature type="region of interest" description="Disordered" evidence="1">
    <location>
        <begin position="27"/>
        <end position="49"/>
    </location>
</feature>
<dbReference type="Pfam" id="PF04392">
    <property type="entry name" value="ABC_sub_bind"/>
    <property type="match status" value="1"/>
</dbReference>
<gene>
    <name evidence="2" type="ORF">A8990_11848</name>
</gene>
<name>A0A3D9RVF2_9BACL</name>
<dbReference type="CDD" id="cd06325">
    <property type="entry name" value="PBP1_ABC_unchar_transporter"/>
    <property type="match status" value="1"/>
</dbReference>
<sequence length="358" mass="37858">MRKWSIFVLVCSIVLVIVGCGSKKEETNNTAAAGNNTTANSNAPAAAENDTPAEKSYKIAISQIVEHPSLDATREGFLAALKDAGIEEGKNLTVDFNNAQGDSSNNLSIAQKIAADKNDLVFAIATPSAQAVVQQVKDTPVVFAAVTDPLAAKIVSNLDAPGGNVTGASDTNPAATTQLVDFIAANFPNVKTLGLIINEGEENAVVMSKMAEEALAKHNIKLVKAAVTNTSEVKQAAESLVGRADAFYITLDNMVVSGVDSIIQVAQKNKIPFFSSDRDTVEKGAFATVGFKYYDHGYQAGQMAVDILKNGKKPGEIKVSMQEKLDLILNLKAAESLGITVTDDMKKAVQDQAQDIIQ</sequence>
<dbReference type="AlphaFoldDB" id="A0A3D9RVF2"/>
<proteinExistence type="predicted"/>
<dbReference type="Gene3D" id="3.40.50.2300">
    <property type="match status" value="2"/>
</dbReference>
<dbReference type="PANTHER" id="PTHR35271:SF1">
    <property type="entry name" value="ABC TRANSPORTER, SUBSTRATE-BINDING LIPOPROTEIN"/>
    <property type="match status" value="1"/>
</dbReference>
<dbReference type="InterPro" id="IPR028082">
    <property type="entry name" value="Peripla_BP_I"/>
</dbReference>
<evidence type="ECO:0000313" key="3">
    <source>
        <dbReference type="Proteomes" id="UP000256304"/>
    </source>
</evidence>
<dbReference type="PROSITE" id="PS51257">
    <property type="entry name" value="PROKAR_LIPOPROTEIN"/>
    <property type="match status" value="1"/>
</dbReference>
<organism evidence="2 3">
    <name type="scientific">Paenibacillus taihuensis</name>
    <dbReference type="NCBI Taxonomy" id="1156355"/>
    <lineage>
        <taxon>Bacteria</taxon>
        <taxon>Bacillati</taxon>
        <taxon>Bacillota</taxon>
        <taxon>Bacilli</taxon>
        <taxon>Bacillales</taxon>
        <taxon>Paenibacillaceae</taxon>
        <taxon>Paenibacillus</taxon>
    </lineage>
</organism>
<dbReference type="InterPro" id="IPR007487">
    <property type="entry name" value="ABC_transpt-TYRBP-like"/>
</dbReference>
<dbReference type="Proteomes" id="UP000256304">
    <property type="component" value="Unassembled WGS sequence"/>
</dbReference>
<protein>
    <submittedName>
        <fullName evidence="2">Putative ABC transport system substrate-binding protein</fullName>
    </submittedName>
</protein>
<keyword evidence="3" id="KW-1185">Reference proteome</keyword>
<dbReference type="OrthoDB" id="9776955at2"/>
<reference evidence="2 3" key="1">
    <citation type="submission" date="2018-08" db="EMBL/GenBank/DDBJ databases">
        <title>Genomic Encyclopedia of Type Strains, Phase III (KMG-III): the genomes of soil and plant-associated and newly described type strains.</title>
        <authorList>
            <person name="Whitman W."/>
        </authorList>
    </citation>
    <scope>NUCLEOTIDE SEQUENCE [LARGE SCALE GENOMIC DNA]</scope>
    <source>
        <strain evidence="2 3">CGMCC 1.10966</strain>
    </source>
</reference>
<feature type="compositionally biased region" description="Low complexity" evidence="1">
    <location>
        <begin position="28"/>
        <end position="49"/>
    </location>
</feature>
<evidence type="ECO:0000256" key="1">
    <source>
        <dbReference type="SAM" id="MobiDB-lite"/>
    </source>
</evidence>
<dbReference type="PANTHER" id="PTHR35271">
    <property type="entry name" value="ABC TRANSPORTER, SUBSTRATE-BINDING LIPOPROTEIN-RELATED"/>
    <property type="match status" value="1"/>
</dbReference>
<dbReference type="EMBL" id="QTTN01000018">
    <property type="protein sequence ID" value="REE81524.1"/>
    <property type="molecule type" value="Genomic_DNA"/>
</dbReference>
<comment type="caution">
    <text evidence="2">The sequence shown here is derived from an EMBL/GenBank/DDBJ whole genome shotgun (WGS) entry which is preliminary data.</text>
</comment>
<dbReference type="RefSeq" id="WP_116190041.1">
    <property type="nucleotide sequence ID" value="NZ_QTTN01000018.1"/>
</dbReference>
<evidence type="ECO:0000313" key="2">
    <source>
        <dbReference type="EMBL" id="REE81524.1"/>
    </source>
</evidence>